<keyword evidence="2" id="KW-1277">Toxin-antitoxin system</keyword>
<gene>
    <name evidence="6" type="ORF">HNP46_003503</name>
</gene>
<keyword evidence="3" id="KW-0540">Nuclease</keyword>
<dbReference type="AlphaFoldDB" id="A0A7W7KKT1"/>
<dbReference type="GO" id="GO:0000166">
    <property type="term" value="F:nucleotide binding"/>
    <property type="evidence" value="ECO:0007669"/>
    <property type="project" value="UniProtKB-KW"/>
</dbReference>
<dbReference type="GO" id="GO:0016787">
    <property type="term" value="F:hydrolase activity"/>
    <property type="evidence" value="ECO:0007669"/>
    <property type="project" value="UniProtKB-KW"/>
</dbReference>
<reference evidence="6 7" key="1">
    <citation type="submission" date="2020-08" db="EMBL/GenBank/DDBJ databases">
        <title>Functional genomics of gut bacteria from endangered species of beetles.</title>
        <authorList>
            <person name="Carlos-Shanley C."/>
        </authorList>
    </citation>
    <scope>NUCLEOTIDE SEQUENCE [LARGE SCALE GENOMIC DNA]</scope>
    <source>
        <strain evidence="6 7">S00179</strain>
    </source>
</reference>
<evidence type="ECO:0000256" key="2">
    <source>
        <dbReference type="ARBA" id="ARBA00022649"/>
    </source>
</evidence>
<comment type="caution">
    <text evidence="6">The sequence shown here is derived from an EMBL/GenBank/DDBJ whole genome shotgun (WGS) entry which is preliminary data.</text>
</comment>
<name>A0A7W7KKT1_PSENT</name>
<keyword evidence="5" id="KW-0378">Hydrolase</keyword>
<dbReference type="EMBL" id="JACHLI010000013">
    <property type="protein sequence ID" value="MBB4864632.1"/>
    <property type="molecule type" value="Genomic_DNA"/>
</dbReference>
<evidence type="ECO:0000313" key="7">
    <source>
        <dbReference type="Proteomes" id="UP000566995"/>
    </source>
</evidence>
<evidence type="ECO:0000313" key="6">
    <source>
        <dbReference type="EMBL" id="MBB4864632.1"/>
    </source>
</evidence>
<dbReference type="Proteomes" id="UP000566995">
    <property type="component" value="Unassembled WGS sequence"/>
</dbReference>
<dbReference type="PANTHER" id="PTHR34139">
    <property type="entry name" value="UPF0331 PROTEIN MJ0127"/>
    <property type="match status" value="1"/>
</dbReference>
<keyword evidence="1" id="KW-0597">Phosphoprotein</keyword>
<dbReference type="InterPro" id="IPR051813">
    <property type="entry name" value="HepT_RNase_toxin"/>
</dbReference>
<dbReference type="GO" id="GO:0110001">
    <property type="term" value="C:toxin-antitoxin complex"/>
    <property type="evidence" value="ECO:0007669"/>
    <property type="project" value="InterPro"/>
</dbReference>
<keyword evidence="4" id="KW-0547">Nucleotide-binding</keyword>
<dbReference type="RefSeq" id="WP_184591153.1">
    <property type="nucleotide sequence ID" value="NZ_JACHLI010000013.1"/>
</dbReference>
<proteinExistence type="predicted"/>
<dbReference type="PANTHER" id="PTHR34139:SF1">
    <property type="entry name" value="RNASE MJ1380-RELATED"/>
    <property type="match status" value="1"/>
</dbReference>
<sequence>MSERAERVWYFYVDDMIACAKKVIGYCANLDQQAFVDNPMVYDATLRNLEIIGEAATRIPDDVRQAHPQVPWRMLVATRNRLIHGYLGIDNDTLWSIVRDEVPKLLAQLRELRQQQP</sequence>
<dbReference type="InterPro" id="IPR008201">
    <property type="entry name" value="HepT-like"/>
</dbReference>
<evidence type="ECO:0000256" key="5">
    <source>
        <dbReference type="ARBA" id="ARBA00022801"/>
    </source>
</evidence>
<protein>
    <submittedName>
        <fullName evidence="6">Uncharacterized protein with HEPN domain</fullName>
    </submittedName>
</protein>
<dbReference type="Pfam" id="PF01934">
    <property type="entry name" value="HepT-like"/>
    <property type="match status" value="1"/>
</dbReference>
<evidence type="ECO:0000256" key="1">
    <source>
        <dbReference type="ARBA" id="ARBA00022553"/>
    </source>
</evidence>
<dbReference type="GO" id="GO:0004540">
    <property type="term" value="F:RNA nuclease activity"/>
    <property type="evidence" value="ECO:0007669"/>
    <property type="project" value="InterPro"/>
</dbReference>
<accession>A0A7W7KKT1</accession>
<organism evidence="6 7">
    <name type="scientific">Pseudomonas nitroreducens</name>
    <dbReference type="NCBI Taxonomy" id="46680"/>
    <lineage>
        <taxon>Bacteria</taxon>
        <taxon>Pseudomonadati</taxon>
        <taxon>Pseudomonadota</taxon>
        <taxon>Gammaproteobacteria</taxon>
        <taxon>Pseudomonadales</taxon>
        <taxon>Pseudomonadaceae</taxon>
        <taxon>Pseudomonas</taxon>
    </lineage>
</organism>
<evidence type="ECO:0000256" key="4">
    <source>
        <dbReference type="ARBA" id="ARBA00022741"/>
    </source>
</evidence>
<evidence type="ECO:0000256" key="3">
    <source>
        <dbReference type="ARBA" id="ARBA00022722"/>
    </source>
</evidence>